<dbReference type="AlphaFoldDB" id="A0A370H9W2"/>
<dbReference type="EMBL" id="QQAZ01000003">
    <property type="protein sequence ID" value="RDI53319.1"/>
    <property type="molecule type" value="Genomic_DNA"/>
</dbReference>
<proteinExistence type="predicted"/>
<dbReference type="Proteomes" id="UP000255355">
    <property type="component" value="Unassembled WGS sequence"/>
</dbReference>
<feature type="compositionally biased region" description="Low complexity" evidence="1">
    <location>
        <begin position="112"/>
        <end position="127"/>
    </location>
</feature>
<comment type="caution">
    <text evidence="2">The sequence shown here is derived from an EMBL/GenBank/DDBJ whole genome shotgun (WGS) entry which is preliminary data.</text>
</comment>
<dbReference type="OrthoDB" id="3623544at2"/>
<feature type="region of interest" description="Disordered" evidence="1">
    <location>
        <begin position="319"/>
        <end position="342"/>
    </location>
</feature>
<accession>A0A370H9W2</accession>
<evidence type="ECO:0000313" key="2">
    <source>
        <dbReference type="EMBL" id="RDI53319.1"/>
    </source>
</evidence>
<name>A0A370H9W2_9NOCA</name>
<keyword evidence="3" id="KW-1185">Reference proteome</keyword>
<feature type="compositionally biased region" description="Acidic residues" evidence="1">
    <location>
        <begin position="133"/>
        <end position="155"/>
    </location>
</feature>
<feature type="compositionally biased region" description="Basic and acidic residues" evidence="1">
    <location>
        <begin position="56"/>
        <end position="65"/>
    </location>
</feature>
<evidence type="ECO:0000313" key="3">
    <source>
        <dbReference type="Proteomes" id="UP000255355"/>
    </source>
</evidence>
<sequence>MSTTSSETSRADNEDALWQALNTQPMATTGELSAAAGITASSARKILARWTDDNTVTRHADDSNGPHRWTVTTSDTVTPPVPNTAATGTDTAREPAAPDTDIAAQDTDTRPAEPATDTAAPPADVPAAPEPAPEADDAVTPDDADSAELPDDDSDSLFGAPCPIAVGDEVANRYHRSWRGWVTEMRCQDGIAGCIIETPDGAQSSIPPWALVPAGPDGVGEEWQQQMDALIAAQHDRAVHELADRSTAAREHLEQLSQRLGGIATALGTGTVVPHDDTAPIADYAGDLEAAMADLNGFRTLVTGSGLLTVDEIKRATARPTGMRSTVSAPNHGTAEKLPPGGLRGMVEDALRDNPGRSFTTTVLKHMLDQEYQRNISSGAISNALDKLTEQGVARRISDTPRTWALAENP</sequence>
<evidence type="ECO:0000256" key="1">
    <source>
        <dbReference type="SAM" id="MobiDB-lite"/>
    </source>
</evidence>
<feature type="region of interest" description="Disordered" evidence="1">
    <location>
        <begin position="56"/>
        <end position="159"/>
    </location>
</feature>
<protein>
    <submittedName>
        <fullName evidence="2">Uncharacterized protein</fullName>
    </submittedName>
</protein>
<feature type="region of interest" description="Disordered" evidence="1">
    <location>
        <begin position="1"/>
        <end position="24"/>
    </location>
</feature>
<feature type="compositionally biased region" description="Low complexity" evidence="1">
    <location>
        <begin position="70"/>
        <end position="89"/>
    </location>
</feature>
<organism evidence="2 3">
    <name type="scientific">Nocardia mexicana</name>
    <dbReference type="NCBI Taxonomy" id="279262"/>
    <lineage>
        <taxon>Bacteria</taxon>
        <taxon>Bacillati</taxon>
        <taxon>Actinomycetota</taxon>
        <taxon>Actinomycetes</taxon>
        <taxon>Mycobacteriales</taxon>
        <taxon>Nocardiaceae</taxon>
        <taxon>Nocardia</taxon>
    </lineage>
</organism>
<dbReference type="RefSeq" id="WP_114699486.1">
    <property type="nucleotide sequence ID" value="NZ_QQAZ01000003.1"/>
</dbReference>
<gene>
    <name evidence="2" type="ORF">DFR68_103708</name>
</gene>
<reference evidence="2 3" key="1">
    <citation type="submission" date="2018-07" db="EMBL/GenBank/DDBJ databases">
        <title>Genomic Encyclopedia of Type Strains, Phase IV (KMG-IV): sequencing the most valuable type-strain genomes for metagenomic binning, comparative biology and taxonomic classification.</title>
        <authorList>
            <person name="Goeker M."/>
        </authorList>
    </citation>
    <scope>NUCLEOTIDE SEQUENCE [LARGE SCALE GENOMIC DNA]</scope>
    <source>
        <strain evidence="2 3">DSM 44952</strain>
    </source>
</reference>